<comment type="caution">
    <text evidence="1">The sequence shown here is derived from an EMBL/GenBank/DDBJ whole genome shotgun (WGS) entry which is preliminary data.</text>
</comment>
<evidence type="ECO:0000313" key="1">
    <source>
        <dbReference type="EMBL" id="ONH25198.1"/>
    </source>
</evidence>
<dbReference type="Proteomes" id="UP000188929">
    <property type="component" value="Unassembled WGS sequence"/>
</dbReference>
<keyword evidence="2" id="KW-1185">Reference proteome</keyword>
<dbReference type="EMBL" id="MOMC01000062">
    <property type="protein sequence ID" value="ONH25198.1"/>
    <property type="molecule type" value="Genomic_DNA"/>
</dbReference>
<reference evidence="2" key="1">
    <citation type="submission" date="2016-10" db="EMBL/GenBank/DDBJ databases">
        <title>Frankia sp. NRRL B-16386 Genome sequencing.</title>
        <authorList>
            <person name="Ghodhbane-Gtari F."/>
            <person name="Swanson E."/>
            <person name="Gueddou A."/>
            <person name="Hezbri K."/>
            <person name="Ktari K."/>
            <person name="Nouioui I."/>
            <person name="Morris K."/>
            <person name="Simpson S."/>
            <person name="Abebe-Akele F."/>
            <person name="Thomas K."/>
            <person name="Gtari M."/>
            <person name="Tisa L.S."/>
        </authorList>
    </citation>
    <scope>NUCLEOTIDE SEQUENCE [LARGE SCALE GENOMIC DNA]</scope>
    <source>
        <strain evidence="2">NRRL B-16386</strain>
    </source>
</reference>
<accession>A0A1V2I5Z6</accession>
<gene>
    <name evidence="1" type="ORF">BL253_27910</name>
</gene>
<proteinExistence type="predicted"/>
<evidence type="ECO:0000313" key="2">
    <source>
        <dbReference type="Proteomes" id="UP000188929"/>
    </source>
</evidence>
<organism evidence="1 2">
    <name type="scientific">Pseudofrankia asymbiotica</name>
    <dbReference type="NCBI Taxonomy" id="1834516"/>
    <lineage>
        <taxon>Bacteria</taxon>
        <taxon>Bacillati</taxon>
        <taxon>Actinomycetota</taxon>
        <taxon>Actinomycetes</taxon>
        <taxon>Frankiales</taxon>
        <taxon>Frankiaceae</taxon>
        <taxon>Pseudofrankia</taxon>
    </lineage>
</organism>
<dbReference type="AlphaFoldDB" id="A0A1V2I5Z6"/>
<name>A0A1V2I5Z6_9ACTN</name>
<dbReference type="RefSeq" id="WP_076820368.1">
    <property type="nucleotide sequence ID" value="NZ_MOMC01000062.1"/>
</dbReference>
<protein>
    <submittedName>
        <fullName evidence="1">Uncharacterized protein</fullName>
    </submittedName>
</protein>
<dbReference type="STRING" id="1834516.BL253_27910"/>
<dbReference type="OrthoDB" id="9887407at2"/>
<sequence>MPPDSYYVVHARLTRLDSREDIVEVASRDSVTFAVNAWKREHPDVEVGPPTVVAEGLDAYAEIPVAAAEPAGQLAAFLTWLTDTPTHVHDHDDPASLPGALTAGQFAALVPGSRVEFLLERTWYPGEVDAAGPTDSGDDPMLVVSYTGEPAANPKIGKGVVEPGDRFQVYPGEVRPPGAGRQQVSPPRPTVHAVRDALIRVYGAAPDTNDASDMYVLEIDGVKILFRLVADEDDGEDADGETEPSVYVYLENTGRPKGTALVVDVNGNATDYRF</sequence>